<keyword evidence="1" id="KW-0812">Transmembrane</keyword>
<evidence type="ECO:0000256" key="1">
    <source>
        <dbReference type="SAM" id="Phobius"/>
    </source>
</evidence>
<dbReference type="GO" id="GO:0043683">
    <property type="term" value="P:type IV pilus assembly"/>
    <property type="evidence" value="ECO:0007669"/>
    <property type="project" value="InterPro"/>
</dbReference>
<dbReference type="PROSITE" id="PS00409">
    <property type="entry name" value="PROKAR_NTER_METHYL"/>
    <property type="match status" value="1"/>
</dbReference>
<feature type="transmembrane region" description="Helical" evidence="1">
    <location>
        <begin position="12"/>
        <end position="34"/>
    </location>
</feature>
<dbReference type="InterPro" id="IPR012902">
    <property type="entry name" value="N_methyl_site"/>
</dbReference>
<dbReference type="Gene3D" id="3.30.700.10">
    <property type="entry name" value="Glycoprotein, Type 4 Pilin"/>
    <property type="match status" value="1"/>
</dbReference>
<proteinExistence type="predicted"/>
<accession>A0A160TQL3</accession>
<sequence>MLQIPNRSQGFSLIELLIAVAIIGILAAIAIPMYSDYVTRSRRADGQATLMQVAQELERCYTQFSKYNDNSCSVVNSGVVSETSDQGFYGISASGGNLTESTFTLTATPQNEQADDTDCTALTLTHLGEQSATGDDPDSCW</sequence>
<protein>
    <submittedName>
        <fullName evidence="2">Type IV pilus biogenesis protein PilE</fullName>
    </submittedName>
</protein>
<keyword evidence="1" id="KW-1133">Transmembrane helix</keyword>
<organism evidence="2">
    <name type="scientific">hydrothermal vent metagenome</name>
    <dbReference type="NCBI Taxonomy" id="652676"/>
    <lineage>
        <taxon>unclassified sequences</taxon>
        <taxon>metagenomes</taxon>
        <taxon>ecological metagenomes</taxon>
    </lineage>
</organism>
<dbReference type="Pfam" id="PF16732">
    <property type="entry name" value="ComP_DUS"/>
    <property type="match status" value="1"/>
</dbReference>
<dbReference type="InterPro" id="IPR031982">
    <property type="entry name" value="PilE-like"/>
</dbReference>
<reference evidence="2" key="1">
    <citation type="submission" date="2015-10" db="EMBL/GenBank/DDBJ databases">
        <authorList>
            <person name="Gilbert D.G."/>
        </authorList>
    </citation>
    <scope>NUCLEOTIDE SEQUENCE</scope>
</reference>
<dbReference type="PANTHER" id="PTHR30093">
    <property type="entry name" value="GENERAL SECRETION PATHWAY PROTEIN G"/>
    <property type="match status" value="1"/>
</dbReference>
<gene>
    <name evidence="2" type="ORF">MGWOODY_XGa1604</name>
</gene>
<dbReference type="Pfam" id="PF07963">
    <property type="entry name" value="N_methyl"/>
    <property type="match status" value="1"/>
</dbReference>
<dbReference type="InterPro" id="IPR045584">
    <property type="entry name" value="Pilin-like"/>
</dbReference>
<evidence type="ECO:0000313" key="2">
    <source>
        <dbReference type="EMBL" id="CUS50640.1"/>
    </source>
</evidence>
<dbReference type="SUPFAM" id="SSF54523">
    <property type="entry name" value="Pili subunits"/>
    <property type="match status" value="1"/>
</dbReference>
<dbReference type="PANTHER" id="PTHR30093:SF47">
    <property type="entry name" value="TYPE IV PILUS NON-CORE MINOR PILIN PILE"/>
    <property type="match status" value="1"/>
</dbReference>
<name>A0A160TQL3_9ZZZZ</name>
<dbReference type="AlphaFoldDB" id="A0A160TQL3"/>
<keyword evidence="1" id="KW-0472">Membrane</keyword>
<dbReference type="EMBL" id="CZRL01000035">
    <property type="protein sequence ID" value="CUS50640.1"/>
    <property type="molecule type" value="Genomic_DNA"/>
</dbReference>
<dbReference type="NCBIfam" id="TIGR02532">
    <property type="entry name" value="IV_pilin_GFxxxE"/>
    <property type="match status" value="1"/>
</dbReference>